<feature type="transmembrane region" description="Helical" evidence="1">
    <location>
        <begin position="6"/>
        <end position="26"/>
    </location>
</feature>
<dbReference type="Proteomes" id="UP000279833">
    <property type="component" value="Unassembled WGS sequence"/>
</dbReference>
<organism evidence="4">
    <name type="scientific">Schistosoma curassoni</name>
    <dbReference type="NCBI Taxonomy" id="6186"/>
    <lineage>
        <taxon>Eukaryota</taxon>
        <taxon>Metazoa</taxon>
        <taxon>Spiralia</taxon>
        <taxon>Lophotrochozoa</taxon>
        <taxon>Platyhelminthes</taxon>
        <taxon>Trematoda</taxon>
        <taxon>Digenea</taxon>
        <taxon>Strigeidida</taxon>
        <taxon>Schistosomatoidea</taxon>
        <taxon>Schistosomatidae</taxon>
        <taxon>Schistosoma</taxon>
    </lineage>
</organism>
<evidence type="ECO:0000313" key="4">
    <source>
        <dbReference type="WBParaSite" id="SCUD_0000595501-mRNA-1"/>
    </source>
</evidence>
<proteinExistence type="predicted"/>
<keyword evidence="1" id="KW-1133">Transmembrane helix</keyword>
<reference evidence="2 3" key="2">
    <citation type="submission" date="2018-11" db="EMBL/GenBank/DDBJ databases">
        <authorList>
            <consortium name="Pathogen Informatics"/>
        </authorList>
    </citation>
    <scope>NUCLEOTIDE SEQUENCE [LARGE SCALE GENOMIC DNA]</scope>
    <source>
        <strain evidence="2">Dakar</strain>
        <strain evidence="3">Dakar, Senegal</strain>
    </source>
</reference>
<reference evidence="4" key="1">
    <citation type="submission" date="2016-06" db="UniProtKB">
        <authorList>
            <consortium name="WormBaseParasite"/>
        </authorList>
    </citation>
    <scope>IDENTIFICATION</scope>
</reference>
<name>A0A183JTB5_9TREM</name>
<evidence type="ECO:0000256" key="1">
    <source>
        <dbReference type="SAM" id="Phobius"/>
    </source>
</evidence>
<accession>A0A183JTB5</accession>
<gene>
    <name evidence="2" type="ORF">SCUD_LOCUS5955</name>
</gene>
<protein>
    <submittedName>
        <fullName evidence="4">Dolichol-phosphate mannosyltransferase subunit 3</fullName>
    </submittedName>
</protein>
<keyword evidence="1" id="KW-0472">Membrane</keyword>
<sequence>MFDNSIRLLLILPVVVAIAFILSLLIGKDDFIEEHDVK</sequence>
<keyword evidence="3" id="KW-1185">Reference proteome</keyword>
<dbReference type="WBParaSite" id="SCUD_0000595501-mRNA-1">
    <property type="protein sequence ID" value="SCUD_0000595501-mRNA-1"/>
    <property type="gene ID" value="SCUD_0000595501"/>
</dbReference>
<evidence type="ECO:0000313" key="3">
    <source>
        <dbReference type="Proteomes" id="UP000279833"/>
    </source>
</evidence>
<dbReference type="EMBL" id="UZAK01011191">
    <property type="protein sequence ID" value="VDO99611.1"/>
    <property type="molecule type" value="Genomic_DNA"/>
</dbReference>
<keyword evidence="1" id="KW-0812">Transmembrane</keyword>
<evidence type="ECO:0000313" key="2">
    <source>
        <dbReference type="EMBL" id="VDO99611.1"/>
    </source>
</evidence>
<dbReference type="AlphaFoldDB" id="A0A183JTB5"/>